<name>A0A917W3M0_9BACL</name>
<dbReference type="AlphaFoldDB" id="A0A917W3M0"/>
<comment type="caution">
    <text evidence="1">The sequence shown here is derived from an EMBL/GenBank/DDBJ whole genome shotgun (WGS) entry which is preliminary data.</text>
</comment>
<dbReference type="Proteomes" id="UP000654670">
    <property type="component" value="Unassembled WGS sequence"/>
</dbReference>
<sequence length="69" mass="7661">MIINNIALFIFEINVNNTPAQQEATEMLPSKRAVFPKDEPEEIVIRTLPQKNSPSQASFGVPFFLAGSL</sequence>
<reference evidence="1" key="1">
    <citation type="journal article" date="2014" name="Int. J. Syst. Evol. Microbiol.">
        <title>Complete genome sequence of Corynebacterium casei LMG S-19264T (=DSM 44701T), isolated from a smear-ripened cheese.</title>
        <authorList>
            <consortium name="US DOE Joint Genome Institute (JGI-PGF)"/>
            <person name="Walter F."/>
            <person name="Albersmeier A."/>
            <person name="Kalinowski J."/>
            <person name="Ruckert C."/>
        </authorList>
    </citation>
    <scope>NUCLEOTIDE SEQUENCE</scope>
    <source>
        <strain evidence="1">JCM 15325</strain>
    </source>
</reference>
<gene>
    <name evidence="1" type="ORF">GCM10007968_25220</name>
</gene>
<evidence type="ECO:0000313" key="2">
    <source>
        <dbReference type="Proteomes" id="UP000654670"/>
    </source>
</evidence>
<evidence type="ECO:0000313" key="1">
    <source>
        <dbReference type="EMBL" id="GGL60199.1"/>
    </source>
</evidence>
<keyword evidence="2" id="KW-1185">Reference proteome</keyword>
<protein>
    <submittedName>
        <fullName evidence="1">Uncharacterized protein</fullName>
    </submittedName>
</protein>
<dbReference type="EMBL" id="BMOK01000012">
    <property type="protein sequence ID" value="GGL60199.1"/>
    <property type="molecule type" value="Genomic_DNA"/>
</dbReference>
<organism evidence="1 2">
    <name type="scientific">Sporolactobacillus putidus</name>
    <dbReference type="NCBI Taxonomy" id="492735"/>
    <lineage>
        <taxon>Bacteria</taxon>
        <taxon>Bacillati</taxon>
        <taxon>Bacillota</taxon>
        <taxon>Bacilli</taxon>
        <taxon>Bacillales</taxon>
        <taxon>Sporolactobacillaceae</taxon>
        <taxon>Sporolactobacillus</taxon>
    </lineage>
</organism>
<proteinExistence type="predicted"/>
<reference evidence="1" key="2">
    <citation type="submission" date="2020-09" db="EMBL/GenBank/DDBJ databases">
        <authorList>
            <person name="Sun Q."/>
            <person name="Ohkuma M."/>
        </authorList>
    </citation>
    <scope>NUCLEOTIDE SEQUENCE</scope>
    <source>
        <strain evidence="1">JCM 15325</strain>
    </source>
</reference>
<accession>A0A917W3M0</accession>